<sequence>MAILYGDNGTGKTTILRMIHNLLSPGPGGGHKTAVAKTIFREFSVYFSNGVKVDARRKNPNAGNFELLLTLPKGSTRRAAFIIDEDEAIPNTGPHSDAQDDLIKEISRAIHLRSYYLSDDRILDSDFIDKRRTVREPWRFRFRPSIGEDSIRESDDSPQVSSAIYRATGWARQQALQGASDGSVSTNTIYADVVKHLAEMPRIATAEGESSTRQHLLTMIERTGQRSRDQSRFGLLPAVNTDDLLQYVPLVRDEDFPLVSGILKPYLGGTDARLDALESTHRTLSFFVDTLNRFLKGKYVMFDIQGGLRIYTDEGDALDEGSLSSGESQLLTLFCNILSARESPAIFVIDEPELSLNVKWQRALVDALLGCARDSEIQLILASHSIELLTAHREQVVGLKV</sequence>
<dbReference type="SUPFAM" id="SSF52540">
    <property type="entry name" value="P-loop containing nucleoside triphosphate hydrolases"/>
    <property type="match status" value="1"/>
</dbReference>
<dbReference type="Gene3D" id="3.40.50.300">
    <property type="entry name" value="P-loop containing nucleotide triphosphate hydrolases"/>
    <property type="match status" value="1"/>
</dbReference>
<name>A0ABU2Z3Y9_9ACTN</name>
<accession>A0ABU2Z3Y9</accession>
<protein>
    <submittedName>
        <fullName evidence="2">AAA family ATPase</fullName>
    </submittedName>
</protein>
<comment type="caution">
    <text evidence="2">The sequence shown here is derived from an EMBL/GenBank/DDBJ whole genome shotgun (WGS) entry which is preliminary data.</text>
</comment>
<feature type="domain" description="ATPase AAA-type core" evidence="1">
    <location>
        <begin position="2"/>
        <end position="389"/>
    </location>
</feature>
<dbReference type="PANTHER" id="PTHR43581">
    <property type="entry name" value="ATP/GTP PHOSPHATASE"/>
    <property type="match status" value="1"/>
</dbReference>
<keyword evidence="3" id="KW-1185">Reference proteome</keyword>
<dbReference type="Proteomes" id="UP001180737">
    <property type="component" value="Unassembled WGS sequence"/>
</dbReference>
<evidence type="ECO:0000313" key="3">
    <source>
        <dbReference type="Proteomes" id="UP001180737"/>
    </source>
</evidence>
<dbReference type="InterPro" id="IPR027417">
    <property type="entry name" value="P-loop_NTPase"/>
</dbReference>
<dbReference type="InterPro" id="IPR003959">
    <property type="entry name" value="ATPase_AAA_core"/>
</dbReference>
<dbReference type="Pfam" id="PF13304">
    <property type="entry name" value="AAA_21"/>
    <property type="match status" value="1"/>
</dbReference>
<dbReference type="EMBL" id="JAVRFJ010000026">
    <property type="protein sequence ID" value="MDT0571156.1"/>
    <property type="molecule type" value="Genomic_DNA"/>
</dbReference>
<gene>
    <name evidence="2" type="ORF">RM704_27465</name>
</gene>
<evidence type="ECO:0000313" key="2">
    <source>
        <dbReference type="EMBL" id="MDT0571156.1"/>
    </source>
</evidence>
<dbReference type="PANTHER" id="PTHR43581:SF4">
    <property type="entry name" value="ATP_GTP PHOSPHATASE"/>
    <property type="match status" value="1"/>
</dbReference>
<evidence type="ECO:0000259" key="1">
    <source>
        <dbReference type="Pfam" id="PF13304"/>
    </source>
</evidence>
<dbReference type="InterPro" id="IPR051396">
    <property type="entry name" value="Bact_Antivir_Def_Nuclease"/>
</dbReference>
<reference evidence="2" key="1">
    <citation type="submission" date="2024-05" db="EMBL/GenBank/DDBJ databases">
        <title>30 novel species of actinomycetes from the DSMZ collection.</title>
        <authorList>
            <person name="Nouioui I."/>
        </authorList>
    </citation>
    <scope>NUCLEOTIDE SEQUENCE</scope>
    <source>
        <strain evidence="2">DSM 3412</strain>
    </source>
</reference>
<organism evidence="2 3">
    <name type="scientific">Streptomyces gottesmaniae</name>
    <dbReference type="NCBI Taxonomy" id="3075518"/>
    <lineage>
        <taxon>Bacteria</taxon>
        <taxon>Bacillati</taxon>
        <taxon>Actinomycetota</taxon>
        <taxon>Actinomycetes</taxon>
        <taxon>Kitasatosporales</taxon>
        <taxon>Streptomycetaceae</taxon>
        <taxon>Streptomyces</taxon>
    </lineage>
</organism>
<proteinExistence type="predicted"/>